<sequence>MTKSLLMLLQESVLCSRKHQIEHEDDAAWIICLGVLCVVEQVLRALDSTLLVERRTPSRDFRSFGYVDFITSDNERQDIKAVSVQASTISLRQRASTPACVRT</sequence>
<dbReference type="EMBL" id="KZ293418">
    <property type="protein sequence ID" value="PBK75058.1"/>
    <property type="molecule type" value="Genomic_DNA"/>
</dbReference>
<proteinExistence type="predicted"/>
<organism evidence="1 2">
    <name type="scientific">Armillaria solidipes</name>
    <dbReference type="NCBI Taxonomy" id="1076256"/>
    <lineage>
        <taxon>Eukaryota</taxon>
        <taxon>Fungi</taxon>
        <taxon>Dikarya</taxon>
        <taxon>Basidiomycota</taxon>
        <taxon>Agaricomycotina</taxon>
        <taxon>Agaricomycetes</taxon>
        <taxon>Agaricomycetidae</taxon>
        <taxon>Agaricales</taxon>
        <taxon>Marasmiineae</taxon>
        <taxon>Physalacriaceae</taxon>
        <taxon>Armillaria</taxon>
    </lineage>
</organism>
<reference evidence="2" key="1">
    <citation type="journal article" date="2017" name="Nat. Ecol. Evol.">
        <title>Genome expansion and lineage-specific genetic innovations in the forest pathogenic fungi Armillaria.</title>
        <authorList>
            <person name="Sipos G."/>
            <person name="Prasanna A.N."/>
            <person name="Walter M.C."/>
            <person name="O'Connor E."/>
            <person name="Balint B."/>
            <person name="Krizsan K."/>
            <person name="Kiss B."/>
            <person name="Hess J."/>
            <person name="Varga T."/>
            <person name="Slot J."/>
            <person name="Riley R."/>
            <person name="Boka B."/>
            <person name="Rigling D."/>
            <person name="Barry K."/>
            <person name="Lee J."/>
            <person name="Mihaltcheva S."/>
            <person name="LaButti K."/>
            <person name="Lipzen A."/>
            <person name="Waldron R."/>
            <person name="Moloney N.M."/>
            <person name="Sperisen C."/>
            <person name="Kredics L."/>
            <person name="Vagvoelgyi C."/>
            <person name="Patrignani A."/>
            <person name="Fitzpatrick D."/>
            <person name="Nagy I."/>
            <person name="Doyle S."/>
            <person name="Anderson J.B."/>
            <person name="Grigoriev I.V."/>
            <person name="Gueldener U."/>
            <person name="Muensterkoetter M."/>
            <person name="Nagy L.G."/>
        </authorList>
    </citation>
    <scope>NUCLEOTIDE SEQUENCE [LARGE SCALE GENOMIC DNA]</scope>
    <source>
        <strain evidence="2">28-4</strain>
    </source>
</reference>
<name>A0A2H3C9R0_9AGAR</name>
<dbReference type="Proteomes" id="UP000218334">
    <property type="component" value="Unassembled WGS sequence"/>
</dbReference>
<accession>A0A2H3C9R0</accession>
<dbReference type="AlphaFoldDB" id="A0A2H3C9R0"/>
<gene>
    <name evidence="1" type="ORF">ARMSODRAFT_951125</name>
</gene>
<evidence type="ECO:0000313" key="1">
    <source>
        <dbReference type="EMBL" id="PBK75058.1"/>
    </source>
</evidence>
<evidence type="ECO:0000313" key="2">
    <source>
        <dbReference type="Proteomes" id="UP000218334"/>
    </source>
</evidence>
<protein>
    <submittedName>
        <fullName evidence="1">Uncharacterized protein</fullName>
    </submittedName>
</protein>
<keyword evidence="2" id="KW-1185">Reference proteome</keyword>